<evidence type="ECO:0000313" key="2">
    <source>
        <dbReference type="EMBL" id="QJA99049.1"/>
    </source>
</evidence>
<reference evidence="2" key="1">
    <citation type="submission" date="2020-03" db="EMBL/GenBank/DDBJ databases">
        <title>The deep terrestrial virosphere.</title>
        <authorList>
            <person name="Holmfeldt K."/>
            <person name="Nilsson E."/>
            <person name="Simone D."/>
            <person name="Lopez-Fernandez M."/>
            <person name="Wu X."/>
            <person name="de Brujin I."/>
            <person name="Lundin D."/>
            <person name="Andersson A."/>
            <person name="Bertilsson S."/>
            <person name="Dopson M."/>
        </authorList>
    </citation>
    <scope>NUCLEOTIDE SEQUENCE</scope>
    <source>
        <strain evidence="2">MM171A01372</strain>
    </source>
</reference>
<feature type="compositionally biased region" description="Basic and acidic residues" evidence="1">
    <location>
        <begin position="422"/>
        <end position="431"/>
    </location>
</feature>
<dbReference type="AlphaFoldDB" id="A0A6M3LYH8"/>
<dbReference type="CDD" id="cd02795">
    <property type="entry name" value="CBM6-CBM35-CBM36_like"/>
    <property type="match status" value="1"/>
</dbReference>
<name>A0A6M3LYH8_9ZZZZ</name>
<feature type="region of interest" description="Disordered" evidence="1">
    <location>
        <begin position="413"/>
        <end position="434"/>
    </location>
</feature>
<dbReference type="InterPro" id="IPR008979">
    <property type="entry name" value="Galactose-bd-like_sf"/>
</dbReference>
<proteinExistence type="predicted"/>
<dbReference type="EMBL" id="MT143625">
    <property type="protein sequence ID" value="QJA99049.1"/>
    <property type="molecule type" value="Genomic_DNA"/>
</dbReference>
<evidence type="ECO:0000256" key="1">
    <source>
        <dbReference type="SAM" id="MobiDB-lite"/>
    </source>
</evidence>
<dbReference type="Gene3D" id="2.60.120.260">
    <property type="entry name" value="Galactose-binding domain-like"/>
    <property type="match status" value="2"/>
</dbReference>
<accession>A0A6M3LYH8</accession>
<gene>
    <name evidence="2" type="ORF">MM171A01372_0008</name>
</gene>
<sequence length="564" mass="62648">MTITINGKNWIAQSLGVDNCFVPSGISWTYYATDGETLNESGGTAQLVARLTLSTTDKIIITSPQVNVTYTYDDMKTANGGEDITLTDALVIKEEDGDPSTETQFCYTTGVTPPGEVKLFIEAENYTDIKSPMVIRKDYEASNGKYVVNPIGIDCVGWVKYNVDIPKSDTYKIMGRTKATSEGNPLSSHDTFNVSMAGKDTGFLYADNDTGKWGWNTAYSTIYLEAGLNELTISCRETGILLDVLMFTNVLEYVPTNDDISPIGSEPSDTMKIIIEAEKYTSIVPPMKIKEDPNASNGKYIVVPYGSSESGSANYRFTIPTSGSYKIIGRTKAGVVGSDPLSWHDSFYINLDEKQQIQLAANSTTEQWTWNNIYSYIYLEAGQHELIVSHKENETWLDVIMITNNLVYTPTSDDIMPPGESPVKEEKKEPGEYEFLPPPSGLPSIYLFIGNIEMSQDKIDWHFKMDNVSITNTSIHPIYVVFHVKLFEGRIGSCPATGYVFDGLDRTATSKTVRFIQLDSDEVSEVDLDFYQPINIQGIHTVCLYVHGAWTKADVEEEVNYIGG</sequence>
<protein>
    <submittedName>
        <fullName evidence="2">Uncharacterized protein</fullName>
    </submittedName>
</protein>
<dbReference type="SUPFAM" id="SSF49785">
    <property type="entry name" value="Galactose-binding domain-like"/>
    <property type="match status" value="2"/>
</dbReference>
<organism evidence="2">
    <name type="scientific">viral metagenome</name>
    <dbReference type="NCBI Taxonomy" id="1070528"/>
    <lineage>
        <taxon>unclassified sequences</taxon>
        <taxon>metagenomes</taxon>
        <taxon>organismal metagenomes</taxon>
    </lineage>
</organism>